<keyword evidence="16" id="KW-0675">Receptor</keyword>
<evidence type="ECO:0000313" key="16">
    <source>
        <dbReference type="EMBL" id="RGS48697.1"/>
    </source>
</evidence>
<dbReference type="InterPro" id="IPR008969">
    <property type="entry name" value="CarboxyPept-like_regulatory"/>
</dbReference>
<evidence type="ECO:0000256" key="9">
    <source>
        <dbReference type="RuleBase" id="RU003357"/>
    </source>
</evidence>
<organism evidence="16 18">
    <name type="scientific">Segatella copri</name>
    <dbReference type="NCBI Taxonomy" id="165179"/>
    <lineage>
        <taxon>Bacteria</taxon>
        <taxon>Pseudomonadati</taxon>
        <taxon>Bacteroidota</taxon>
        <taxon>Bacteroidia</taxon>
        <taxon>Bacteroidales</taxon>
        <taxon>Prevotellaceae</taxon>
        <taxon>Segatella</taxon>
    </lineage>
</organism>
<evidence type="ECO:0000256" key="5">
    <source>
        <dbReference type="ARBA" id="ARBA00023077"/>
    </source>
</evidence>
<keyword evidence="10" id="KW-0732">Signal</keyword>
<feature type="domain" description="TonB-dependent receptor plug" evidence="12">
    <location>
        <begin position="118"/>
        <end position="225"/>
    </location>
</feature>
<dbReference type="Gene3D" id="2.170.130.10">
    <property type="entry name" value="TonB-dependent receptor, plug domain"/>
    <property type="match status" value="1"/>
</dbReference>
<proteinExistence type="inferred from homology"/>
<keyword evidence="7 8" id="KW-0998">Cell outer membrane</keyword>
<evidence type="ECO:0000313" key="15">
    <source>
        <dbReference type="EMBL" id="RGL63861.1"/>
    </source>
</evidence>
<dbReference type="SUPFAM" id="SSF49464">
    <property type="entry name" value="Carboxypeptidase regulatory domain-like"/>
    <property type="match status" value="1"/>
</dbReference>
<dbReference type="NCBIfam" id="TIGR04057">
    <property type="entry name" value="SusC_RagA_signa"/>
    <property type="match status" value="1"/>
</dbReference>
<dbReference type="Gene3D" id="2.40.170.20">
    <property type="entry name" value="TonB-dependent receptor, beta-barrel domain"/>
    <property type="match status" value="1"/>
</dbReference>
<dbReference type="EMBL" id="QRVN01000002">
    <property type="protein sequence ID" value="RGS48697.1"/>
    <property type="molecule type" value="Genomic_DNA"/>
</dbReference>
<dbReference type="InterPro" id="IPR023996">
    <property type="entry name" value="TonB-dep_OMP_SusC/RagA"/>
</dbReference>
<dbReference type="Pfam" id="PF00593">
    <property type="entry name" value="TonB_dep_Rec_b-barrel"/>
    <property type="match status" value="1"/>
</dbReference>
<evidence type="ECO:0000256" key="6">
    <source>
        <dbReference type="ARBA" id="ARBA00023136"/>
    </source>
</evidence>
<evidence type="ECO:0000313" key="18">
    <source>
        <dbReference type="Proteomes" id="UP000286113"/>
    </source>
</evidence>
<evidence type="ECO:0000256" key="10">
    <source>
        <dbReference type="SAM" id="SignalP"/>
    </source>
</evidence>
<dbReference type="Pfam" id="PF07715">
    <property type="entry name" value="Plug"/>
    <property type="match status" value="1"/>
</dbReference>
<evidence type="ECO:0000256" key="2">
    <source>
        <dbReference type="ARBA" id="ARBA00022448"/>
    </source>
</evidence>
<evidence type="ECO:0000256" key="4">
    <source>
        <dbReference type="ARBA" id="ARBA00022692"/>
    </source>
</evidence>
<evidence type="ECO:0000256" key="1">
    <source>
        <dbReference type="ARBA" id="ARBA00004571"/>
    </source>
</evidence>
<evidence type="ECO:0000256" key="8">
    <source>
        <dbReference type="PROSITE-ProRule" id="PRU01360"/>
    </source>
</evidence>
<keyword evidence="4 8" id="KW-0812">Transmembrane</keyword>
<dbReference type="InterPro" id="IPR023997">
    <property type="entry name" value="TonB-dep_OMP_SusC/RagA_CS"/>
</dbReference>
<feature type="chain" id="PRO_5042788374" evidence="10">
    <location>
        <begin position="26"/>
        <end position="1076"/>
    </location>
</feature>
<accession>A0AA92TNK7</accession>
<dbReference type="InterPro" id="IPR000531">
    <property type="entry name" value="Beta-barrel_TonB"/>
</dbReference>
<keyword evidence="3 8" id="KW-1134">Transmembrane beta strand</keyword>
<feature type="domain" description="TonB-dependent receptor-like beta-barrel" evidence="11">
    <location>
        <begin position="388"/>
        <end position="783"/>
    </location>
</feature>
<protein>
    <submittedName>
        <fullName evidence="16">TonB-dependent receptor</fullName>
    </submittedName>
</protein>
<dbReference type="InterPro" id="IPR039426">
    <property type="entry name" value="TonB-dep_rcpt-like"/>
</dbReference>
<dbReference type="AlphaFoldDB" id="A0AA92TNK7"/>
<keyword evidence="2 8" id="KW-0813">Transport</keyword>
<gene>
    <name evidence="16" type="ORF">DWX90_01785</name>
    <name evidence="15" type="ORF">DXC61_01795</name>
    <name evidence="13" type="ORF">LYY06_10880</name>
    <name evidence="14" type="ORF">NND11_08870</name>
</gene>
<dbReference type="NCBIfam" id="TIGR04056">
    <property type="entry name" value="OMP_RagA_SusC"/>
    <property type="match status" value="1"/>
</dbReference>
<dbReference type="SUPFAM" id="SSF56935">
    <property type="entry name" value="Porins"/>
    <property type="match status" value="1"/>
</dbReference>
<dbReference type="GO" id="GO:0009279">
    <property type="term" value="C:cell outer membrane"/>
    <property type="evidence" value="ECO:0007669"/>
    <property type="project" value="UniProtKB-SubCell"/>
</dbReference>
<comment type="caution">
    <text evidence="16">The sequence shown here is derived from an EMBL/GenBank/DDBJ whole genome shotgun (WGS) entry which is preliminary data.</text>
</comment>
<dbReference type="FunFam" id="2.170.130.10:FF:000008">
    <property type="entry name" value="SusC/RagA family TonB-linked outer membrane protein"/>
    <property type="match status" value="1"/>
</dbReference>
<keyword evidence="5 9" id="KW-0798">TonB box</keyword>
<dbReference type="Proteomes" id="UP001206014">
    <property type="component" value="Unassembled WGS sequence"/>
</dbReference>
<dbReference type="Proteomes" id="UP000261187">
    <property type="component" value="Unassembled WGS sequence"/>
</dbReference>
<dbReference type="InterPro" id="IPR037066">
    <property type="entry name" value="Plug_dom_sf"/>
</dbReference>
<evidence type="ECO:0000313" key="14">
    <source>
        <dbReference type="EMBL" id="MCP9501661.1"/>
    </source>
</evidence>
<evidence type="ECO:0000313" key="17">
    <source>
        <dbReference type="Proteomes" id="UP000261187"/>
    </source>
</evidence>
<dbReference type="EMBL" id="JAJTVO010000019">
    <property type="protein sequence ID" value="MCE4122763.1"/>
    <property type="molecule type" value="Genomic_DNA"/>
</dbReference>
<dbReference type="EMBL" id="QSSA01000003">
    <property type="protein sequence ID" value="RGL63861.1"/>
    <property type="molecule type" value="Genomic_DNA"/>
</dbReference>
<dbReference type="Proteomes" id="UP001200307">
    <property type="component" value="Unassembled WGS sequence"/>
</dbReference>
<evidence type="ECO:0000259" key="12">
    <source>
        <dbReference type="Pfam" id="PF07715"/>
    </source>
</evidence>
<evidence type="ECO:0000256" key="7">
    <source>
        <dbReference type="ARBA" id="ARBA00023237"/>
    </source>
</evidence>
<comment type="similarity">
    <text evidence="8 9">Belongs to the TonB-dependent receptor family.</text>
</comment>
<dbReference type="EMBL" id="JANDXR010000009">
    <property type="protein sequence ID" value="MCP9501661.1"/>
    <property type="molecule type" value="Genomic_DNA"/>
</dbReference>
<evidence type="ECO:0000256" key="3">
    <source>
        <dbReference type="ARBA" id="ARBA00022452"/>
    </source>
</evidence>
<dbReference type="Pfam" id="PF13715">
    <property type="entry name" value="CarbopepD_reg_2"/>
    <property type="match status" value="1"/>
</dbReference>
<dbReference type="RefSeq" id="WP_117692035.1">
    <property type="nucleotide sequence ID" value="NZ_JAJTTD010000009.1"/>
</dbReference>
<evidence type="ECO:0000313" key="13">
    <source>
        <dbReference type="EMBL" id="MCE4122763.1"/>
    </source>
</evidence>
<keyword evidence="6 8" id="KW-0472">Membrane</keyword>
<comment type="subcellular location">
    <subcellularLocation>
        <location evidence="1 8">Cell outer membrane</location>
        <topology evidence="1 8">Multi-pass membrane protein</topology>
    </subcellularLocation>
</comment>
<dbReference type="Gene3D" id="2.60.40.1120">
    <property type="entry name" value="Carboxypeptidase-like, regulatory domain"/>
    <property type="match status" value="1"/>
</dbReference>
<evidence type="ECO:0000259" key="11">
    <source>
        <dbReference type="Pfam" id="PF00593"/>
    </source>
</evidence>
<sequence>MSGKYKNLRFALVAASLVMSANGYAQTVIKGNVTDNTGEPVIGASVIEDGTASNGGVTDIDGNFTITLKGNSKKIKVSYVGMKPQVVSVSGKSVINIKLEDDNTTLNDVVVIGYGAVKKKDLTGAVATVDNKALTQVPVASASEALTGKMPGVQITTTEGSPDADVKIRVRGGGSITQSNDPLYIVDGFPVESISDIPASDIEDITVLKDASSTAIYGSRGANGVILVTTKGGKEGKTSVSYNAYYSWKKIAKKLDVLGARDYANWQYELASLLNKVEDKYEPYFGSYDDLDMYDNVATNDWQDIVYGRTGHTFNHNLNINGGTDKMKYAFSYARMDDKAIMQMSNFVRDNLSLKLNAKPTKTVTLDFQARWSKTKINGGGANEQSSTYNTDKRLRYAIQYTPFPVAGLSTDTDDDDTTNSSFYNPVTSLKDNDQRRVRTTFNMSGAFTWELYKNLKFKTEFGYDTYKVDTKRYYGTTAYYVQNVPSSENQGKPAITLTNQYRTKFRNTNTLNYDFKALFGKNSKHSLNALLGEEYIVTKNETMTNTVHGFPKTFSANDCWRLTTQGTPFQITDFYDPNDILNSYFGRVNYGYDDKYLLSATARADGSSKFSDGNRWGFFPSVAAAWRISSESFMKGTEKWLDDLKLRLSYGTAGNNNIPSGLLVQEYVANSSSWINGYNSYLAPSKTMANPDLKWETTVTRNIGIDFTLFNSKLTGSIDGYWNNTKDLLIQYPVAGTGYDYQYRNMGETRNQGLEFALTWNAINKKNFGLTLGANISFNKNKVLSLGDMESIDNISTQWASSEIDQDFVIKAGEPIGQIWGYKSAGRYEVSDFDIEASKAQGKWVLKEGIADCSNVLGTSVRPGSMKIAETKAEKTGTITTADRQVIGDTNPTHTGGFNINARVYGFDLTANFNWSVGNDVYNANAIEYTQTSKYQYRNLIDKMAGGSRWTNIDANGNLLNWDNAEELAALNANTTMWSPYTGKYVLTDAYVEDASFLRLSTLTLGYTLPENLTKRAGINSLRFYVTAYNVFCITNYSGFDPEVSAIRKTNLTPGVDYSAYPKSRQFVIGMNLNF</sequence>
<dbReference type="InterPro" id="IPR036942">
    <property type="entry name" value="Beta-barrel_TonB_sf"/>
</dbReference>
<reference evidence="17 18" key="1">
    <citation type="submission" date="2018-08" db="EMBL/GenBank/DDBJ databases">
        <title>A genome reference for cultivated species of the human gut microbiota.</title>
        <authorList>
            <person name="Zou Y."/>
            <person name="Xue W."/>
            <person name="Luo G."/>
        </authorList>
    </citation>
    <scope>NUCLEOTIDE SEQUENCE [LARGE SCALE GENOMIC DNA]</scope>
    <source>
        <strain evidence="16 18">AF22-1</strain>
        <strain evidence="15 17">TF06-40</strain>
    </source>
</reference>
<feature type="signal peptide" evidence="10">
    <location>
        <begin position="1"/>
        <end position="25"/>
    </location>
</feature>
<dbReference type="InterPro" id="IPR012910">
    <property type="entry name" value="Plug_dom"/>
</dbReference>
<dbReference type="PROSITE" id="PS52016">
    <property type="entry name" value="TONB_DEPENDENT_REC_3"/>
    <property type="match status" value="1"/>
</dbReference>
<name>A0AA92TNK7_9BACT</name>
<dbReference type="Proteomes" id="UP000286113">
    <property type="component" value="Unassembled WGS sequence"/>
</dbReference>
<reference evidence="14" key="3">
    <citation type="submission" date="2022-07" db="EMBL/GenBank/DDBJ databases">
        <title>Prevotella copri.</title>
        <authorList>
            <person name="Yang C."/>
        </authorList>
    </citation>
    <scope>NUCLEOTIDE SEQUENCE</scope>
    <source>
        <strain evidence="14">HF88</strain>
    </source>
</reference>
<reference evidence="13" key="2">
    <citation type="submission" date="2021-12" db="EMBL/GenBank/DDBJ databases">
        <authorList>
            <person name="Lv X."/>
        </authorList>
    </citation>
    <scope>NUCLEOTIDE SEQUENCE</scope>
    <source>
        <strain evidence="13">HF2106</strain>
    </source>
</reference>